<dbReference type="AlphaFoldDB" id="A0A1H6FBV2"/>
<sequence length="121" mass="13759">MKTTFISNKATLVYLILWAFLLQSIASACLSYQAVERFDSQHVHTPSQLLHDKNIDLQQATHEHECLDCGFCYASHLYGNLTASNLLLSIDSRTQQLMHYQPQLFSIVLAPPQRPPRVSKT</sequence>
<dbReference type="PROSITE" id="PS51257">
    <property type="entry name" value="PROKAR_LIPOPROTEIN"/>
    <property type="match status" value="1"/>
</dbReference>
<keyword evidence="2" id="KW-1185">Reference proteome</keyword>
<evidence type="ECO:0000313" key="1">
    <source>
        <dbReference type="EMBL" id="SEH06524.1"/>
    </source>
</evidence>
<evidence type="ECO:0000313" key="2">
    <source>
        <dbReference type="Proteomes" id="UP000236724"/>
    </source>
</evidence>
<dbReference type="RefSeq" id="WP_103920290.1">
    <property type="nucleotide sequence ID" value="NZ_FMSV02000498.1"/>
</dbReference>
<gene>
    <name evidence="1" type="ORF">MBHS_02387</name>
</gene>
<reference evidence="1 2" key="1">
    <citation type="submission" date="2016-10" db="EMBL/GenBank/DDBJ databases">
        <authorList>
            <person name="de Groot N.N."/>
        </authorList>
    </citation>
    <scope>NUCLEOTIDE SEQUENCE [LARGE SCALE GENOMIC DNA]</scope>
    <source>
        <strain evidence="1">MBHS1</strain>
    </source>
</reference>
<protein>
    <recommendedName>
        <fullName evidence="3">DUF2946 domain-containing protein</fullName>
    </recommendedName>
</protein>
<dbReference type="Proteomes" id="UP000236724">
    <property type="component" value="Unassembled WGS sequence"/>
</dbReference>
<dbReference type="EMBL" id="FMSV02000498">
    <property type="protein sequence ID" value="SEH06524.1"/>
    <property type="molecule type" value="Genomic_DNA"/>
</dbReference>
<evidence type="ECO:0008006" key="3">
    <source>
        <dbReference type="Google" id="ProtNLM"/>
    </source>
</evidence>
<name>A0A1H6FBV2_9GAMM</name>
<proteinExistence type="predicted"/>
<dbReference type="OrthoDB" id="9775084at2"/>
<organism evidence="1 2">
    <name type="scientific">Candidatus Venteria ishoeyi</name>
    <dbReference type="NCBI Taxonomy" id="1899563"/>
    <lineage>
        <taxon>Bacteria</taxon>
        <taxon>Pseudomonadati</taxon>
        <taxon>Pseudomonadota</taxon>
        <taxon>Gammaproteobacteria</taxon>
        <taxon>Thiotrichales</taxon>
        <taxon>Thiotrichaceae</taxon>
        <taxon>Venteria</taxon>
    </lineage>
</organism>
<accession>A0A1H6FBV2</accession>